<sequence length="553" mass="62455">MRSKFQDSDVSVSTSESGSRFDGGCLIAFVVSFYLFSSRPNSSQDPSLQRLIIAGWRVFKSAGFEQIRLVDDVGVSSSDCDYRNAFWTVVSRYISFVETMHSLKSAALDSPVPCASQGSSLVITINSHELFSGGVPVAIHVLRDMYNFGQSSSRGAASVSTNVNRFCHALKIDATPRQIVFYQSGVGTGSLGHIYKDVAGGTGLGLDDNVLDAYTFILNNYLPDDEIYIYGFSRGAFTARVLAGLIIRIGIFVKAYSWELKRAFKAYRGGTDEFDKYCKTLAWKCKKDIEKEGRPRSQKVKIKVVGCWDTVGSMGGPEYSAAKHAFAFYDPRLLGGIEHAFHALALDEIRYAFTPTLWYLPEGAEEDINLEQCWFPGVHTNVGGGYSDQHLADLTLAWMVDRCRPFLEFDEDYISMCIKLDHEPQTINSALRRENGGYDLVYPGWALGRLYDSYRDSGMKLWKYRTPAAYDLPGPTNESIHASVRERWVKDPKWRPKSLEHFEPKEKEDGTYEWVRKATKDGWIYKGQKELVIAEREFPEDKGSFEWRLRYGN</sequence>
<organism evidence="2 3">
    <name type="scientific">Grifola frondosa</name>
    <name type="common">Maitake</name>
    <name type="synonym">Polyporus frondosus</name>
    <dbReference type="NCBI Taxonomy" id="5627"/>
    <lineage>
        <taxon>Eukaryota</taxon>
        <taxon>Fungi</taxon>
        <taxon>Dikarya</taxon>
        <taxon>Basidiomycota</taxon>
        <taxon>Agaricomycotina</taxon>
        <taxon>Agaricomycetes</taxon>
        <taxon>Polyporales</taxon>
        <taxon>Grifolaceae</taxon>
        <taxon>Grifola</taxon>
    </lineage>
</organism>
<name>A0A1C7LNV6_GRIFR</name>
<reference evidence="2 3" key="1">
    <citation type="submission" date="2016-03" db="EMBL/GenBank/DDBJ databases">
        <title>Whole genome sequencing of Grifola frondosa 9006-11.</title>
        <authorList>
            <person name="Min B."/>
            <person name="Park H."/>
            <person name="Kim J.-G."/>
            <person name="Cho H."/>
            <person name="Oh Y.-L."/>
            <person name="Kong W.-S."/>
            <person name="Choi I.-G."/>
        </authorList>
    </citation>
    <scope>NUCLEOTIDE SEQUENCE [LARGE SCALE GENOMIC DNA]</scope>
    <source>
        <strain evidence="2 3">9006-11</strain>
    </source>
</reference>
<dbReference type="Proteomes" id="UP000092993">
    <property type="component" value="Unassembled WGS sequence"/>
</dbReference>
<gene>
    <name evidence="2" type="ORF">A0H81_14340</name>
</gene>
<evidence type="ECO:0000313" key="2">
    <source>
        <dbReference type="EMBL" id="OBZ65657.1"/>
    </source>
</evidence>
<dbReference type="AlphaFoldDB" id="A0A1C7LNV6"/>
<protein>
    <recommendedName>
        <fullName evidence="1">T6SS Phospholipase effector Tle1-like catalytic domain-containing protein</fullName>
    </recommendedName>
</protein>
<accession>A0A1C7LNV6</accession>
<keyword evidence="3" id="KW-1185">Reference proteome</keyword>
<dbReference type="Pfam" id="PF09994">
    <property type="entry name" value="T6SS_Tle1-like_cat"/>
    <property type="match status" value="1"/>
</dbReference>
<evidence type="ECO:0000259" key="1">
    <source>
        <dbReference type="Pfam" id="PF09994"/>
    </source>
</evidence>
<comment type="caution">
    <text evidence="2">The sequence shown here is derived from an EMBL/GenBank/DDBJ whole genome shotgun (WGS) entry which is preliminary data.</text>
</comment>
<dbReference type="OMA" id="EPICANT"/>
<dbReference type="STRING" id="5627.A0A1C7LNV6"/>
<feature type="domain" description="T6SS Phospholipase effector Tle1-like catalytic" evidence="1">
    <location>
        <begin position="156"/>
        <end position="401"/>
    </location>
</feature>
<proteinExistence type="predicted"/>
<dbReference type="InterPro" id="IPR018712">
    <property type="entry name" value="Tle1-like_cat"/>
</dbReference>
<dbReference type="PANTHER" id="PTHR33840:SF1">
    <property type="entry name" value="TLE1 PHOSPHOLIPASE DOMAIN-CONTAINING PROTEIN"/>
    <property type="match status" value="1"/>
</dbReference>
<evidence type="ECO:0000313" key="3">
    <source>
        <dbReference type="Proteomes" id="UP000092993"/>
    </source>
</evidence>
<dbReference type="EMBL" id="LUGG01000041">
    <property type="protein sequence ID" value="OBZ65657.1"/>
    <property type="molecule type" value="Genomic_DNA"/>
</dbReference>
<dbReference type="OrthoDB" id="3057168at2759"/>
<dbReference type="PANTHER" id="PTHR33840">
    <property type="match status" value="1"/>
</dbReference>